<comment type="pathway">
    <text evidence="1">Cofactor biosynthesis; tetrahydrofolate biosynthesis; 2-amino-4-hydroxy-6-hydroxymethyl-7,8-dihydropteridine diphosphate from 7,8-dihydroneopterin triphosphate: step 4/4.</text>
</comment>
<dbReference type="NCBIfam" id="TIGR01498">
    <property type="entry name" value="folK"/>
    <property type="match status" value="1"/>
</dbReference>
<reference evidence="15" key="1">
    <citation type="submission" date="2017-05" db="EMBL/GenBank/DDBJ databases">
        <authorList>
            <person name="Macchi M."/>
            <person name="Festa S."/>
            <person name="Coppotelli B.M."/>
            <person name="Morelli I.S."/>
        </authorList>
    </citation>
    <scope>NUCLEOTIDE SEQUENCE [LARGE SCALE GENOMIC DNA]</scope>
    <source>
        <strain evidence="15">I</strain>
    </source>
</reference>
<keyword evidence="5" id="KW-0808">Transferase</keyword>
<evidence type="ECO:0000256" key="6">
    <source>
        <dbReference type="ARBA" id="ARBA00022741"/>
    </source>
</evidence>
<evidence type="ECO:0000256" key="3">
    <source>
        <dbReference type="ARBA" id="ARBA00013253"/>
    </source>
</evidence>
<evidence type="ECO:0000313" key="14">
    <source>
        <dbReference type="EMBL" id="OWJ66970.1"/>
    </source>
</evidence>
<evidence type="ECO:0000256" key="5">
    <source>
        <dbReference type="ARBA" id="ARBA00022679"/>
    </source>
</evidence>
<evidence type="ECO:0000259" key="13">
    <source>
        <dbReference type="Pfam" id="PF01288"/>
    </source>
</evidence>
<comment type="caution">
    <text evidence="14">The sequence shown here is derived from an EMBL/GenBank/DDBJ whole genome shotgun (WGS) entry which is preliminary data.</text>
</comment>
<keyword evidence="9" id="KW-0289">Folate biosynthesis</keyword>
<keyword evidence="6" id="KW-0547">Nucleotide-binding</keyword>
<keyword evidence="7 14" id="KW-0418">Kinase</keyword>
<evidence type="ECO:0000256" key="10">
    <source>
        <dbReference type="ARBA" id="ARBA00029409"/>
    </source>
</evidence>
<dbReference type="Gene3D" id="3.30.70.560">
    <property type="entry name" value="7,8-Dihydro-6-hydroxymethylpterin-pyrophosphokinase HPPK"/>
    <property type="match status" value="1"/>
</dbReference>
<evidence type="ECO:0000256" key="1">
    <source>
        <dbReference type="ARBA" id="ARBA00005051"/>
    </source>
</evidence>
<evidence type="ECO:0000256" key="12">
    <source>
        <dbReference type="ARBA" id="ARBA00033413"/>
    </source>
</evidence>
<dbReference type="RefSeq" id="WP_088151237.1">
    <property type="nucleotide sequence ID" value="NZ_NHON01000017.1"/>
</dbReference>
<dbReference type="Pfam" id="PF01288">
    <property type="entry name" value="HPPK"/>
    <property type="match status" value="1"/>
</dbReference>
<comment type="similarity">
    <text evidence="2">Belongs to the HPPK family.</text>
</comment>
<sequence length="164" mass="17757">MVPVLFALGTNLGDREANLRRAIAWLRRETAVDAVSAVYETAPMYDTDQGAFLNMCVAARTDLAAEALLARLKAAEAEIGRVPSRPNGPRLIDLDLLLYGDRVIDLPELAVPHPRMAERGFVLAPAADVAAGWIHPVEGRSVAELLQRLGPLSGVTRRGDLRPD</sequence>
<dbReference type="InterPro" id="IPR035907">
    <property type="entry name" value="Hppk_sf"/>
</dbReference>
<evidence type="ECO:0000256" key="2">
    <source>
        <dbReference type="ARBA" id="ARBA00005810"/>
    </source>
</evidence>
<gene>
    <name evidence="14" type="ORF">BWR60_11875</name>
</gene>
<dbReference type="GO" id="GO:0016301">
    <property type="term" value="F:kinase activity"/>
    <property type="evidence" value="ECO:0007669"/>
    <property type="project" value="UniProtKB-KW"/>
</dbReference>
<feature type="domain" description="7,8-dihydro-6-hydroxymethylpterin-pyrophosphokinase" evidence="13">
    <location>
        <begin position="6"/>
        <end position="130"/>
    </location>
</feature>
<evidence type="ECO:0000256" key="8">
    <source>
        <dbReference type="ARBA" id="ARBA00022840"/>
    </source>
</evidence>
<name>A0A211ZNY7_9PROT</name>
<dbReference type="PANTHER" id="PTHR43071:SF1">
    <property type="entry name" value="2-AMINO-4-HYDROXY-6-HYDROXYMETHYLDIHYDROPTERIDINE PYROPHOSPHOKINASE"/>
    <property type="match status" value="1"/>
</dbReference>
<accession>A0A211ZNY7</accession>
<dbReference type="CDD" id="cd00483">
    <property type="entry name" value="HPPK"/>
    <property type="match status" value="1"/>
</dbReference>
<evidence type="ECO:0000256" key="11">
    <source>
        <dbReference type="ARBA" id="ARBA00029766"/>
    </source>
</evidence>
<comment type="function">
    <text evidence="10">Catalyzes the transfer of pyrophosphate from adenosine triphosphate (ATP) to 6-hydroxymethyl-7,8-dihydropterin, an enzymatic step in folate biosynthesis pathway.</text>
</comment>
<evidence type="ECO:0000313" key="15">
    <source>
        <dbReference type="Proteomes" id="UP000196655"/>
    </source>
</evidence>
<dbReference type="GO" id="GO:0003848">
    <property type="term" value="F:2-amino-4-hydroxy-6-hydroxymethyldihydropteridine diphosphokinase activity"/>
    <property type="evidence" value="ECO:0007669"/>
    <property type="project" value="UniProtKB-EC"/>
</dbReference>
<dbReference type="Proteomes" id="UP000196655">
    <property type="component" value="Unassembled WGS sequence"/>
</dbReference>
<dbReference type="EMBL" id="NHON01000017">
    <property type="protein sequence ID" value="OWJ66970.1"/>
    <property type="molecule type" value="Genomic_DNA"/>
</dbReference>
<dbReference type="GO" id="GO:0046654">
    <property type="term" value="P:tetrahydrofolate biosynthetic process"/>
    <property type="evidence" value="ECO:0007669"/>
    <property type="project" value="UniProtKB-UniPathway"/>
</dbReference>
<keyword evidence="15" id="KW-1185">Reference proteome</keyword>
<evidence type="ECO:0000256" key="9">
    <source>
        <dbReference type="ARBA" id="ARBA00022909"/>
    </source>
</evidence>
<protein>
    <recommendedName>
        <fullName evidence="4">2-amino-4-hydroxy-6-hydroxymethyldihydropteridine pyrophosphokinase</fullName>
        <ecNumber evidence="3">2.7.6.3</ecNumber>
    </recommendedName>
    <alternativeName>
        <fullName evidence="11">6-hydroxymethyl-7,8-dihydropterin pyrophosphokinase</fullName>
    </alternativeName>
    <alternativeName>
        <fullName evidence="12">7,8-dihydro-6-hydroxymethylpterin-pyrophosphokinase</fullName>
    </alternativeName>
</protein>
<dbReference type="InterPro" id="IPR000550">
    <property type="entry name" value="Hppk"/>
</dbReference>
<dbReference type="STRING" id="1122125.GCA_000423185_00076"/>
<organism evidence="14 15">
    <name type="scientific">Inquilinus limosus</name>
    <dbReference type="NCBI Taxonomy" id="171674"/>
    <lineage>
        <taxon>Bacteria</taxon>
        <taxon>Pseudomonadati</taxon>
        <taxon>Pseudomonadota</taxon>
        <taxon>Alphaproteobacteria</taxon>
        <taxon>Rhodospirillales</taxon>
        <taxon>Rhodospirillaceae</taxon>
        <taxon>Inquilinus</taxon>
    </lineage>
</organism>
<dbReference type="OrthoDB" id="9808041at2"/>
<evidence type="ECO:0000256" key="4">
    <source>
        <dbReference type="ARBA" id="ARBA00016218"/>
    </source>
</evidence>
<dbReference type="UniPathway" id="UPA00077">
    <property type="reaction ID" value="UER00155"/>
</dbReference>
<evidence type="ECO:0000256" key="7">
    <source>
        <dbReference type="ARBA" id="ARBA00022777"/>
    </source>
</evidence>
<dbReference type="GO" id="GO:0005524">
    <property type="term" value="F:ATP binding"/>
    <property type="evidence" value="ECO:0007669"/>
    <property type="project" value="UniProtKB-KW"/>
</dbReference>
<dbReference type="SUPFAM" id="SSF55083">
    <property type="entry name" value="6-hydroxymethyl-7,8-dihydropterin pyrophosphokinase, HPPK"/>
    <property type="match status" value="1"/>
</dbReference>
<dbReference type="AlphaFoldDB" id="A0A211ZNY7"/>
<dbReference type="EC" id="2.7.6.3" evidence="3"/>
<proteinExistence type="inferred from homology"/>
<keyword evidence="8" id="KW-0067">ATP-binding</keyword>
<dbReference type="GO" id="GO:0046656">
    <property type="term" value="P:folic acid biosynthetic process"/>
    <property type="evidence" value="ECO:0007669"/>
    <property type="project" value="UniProtKB-KW"/>
</dbReference>
<dbReference type="PANTHER" id="PTHR43071">
    <property type="entry name" value="2-AMINO-4-HYDROXY-6-HYDROXYMETHYLDIHYDROPTERIDINE PYROPHOSPHOKINASE"/>
    <property type="match status" value="1"/>
</dbReference>